<feature type="chain" id="PRO_5042012361" evidence="2">
    <location>
        <begin position="27"/>
        <end position="826"/>
    </location>
</feature>
<reference evidence="3" key="1">
    <citation type="submission" date="2023-08" db="EMBL/GenBank/DDBJ databases">
        <title>Draft sequence of the Babesia gibsoni genome.</title>
        <authorList>
            <person name="Yamagishi J.Y."/>
            <person name="Xuan X.X."/>
        </authorList>
    </citation>
    <scope>NUCLEOTIDE SEQUENCE</scope>
    <source>
        <strain evidence="3">Azabu</strain>
    </source>
</reference>
<evidence type="ECO:0000256" key="2">
    <source>
        <dbReference type="SAM" id="SignalP"/>
    </source>
</evidence>
<keyword evidence="1" id="KW-0812">Transmembrane</keyword>
<gene>
    <name evidence="3" type="ORF">BgAZ_201810</name>
</gene>
<keyword evidence="1" id="KW-0472">Membrane</keyword>
<comment type="caution">
    <text evidence="3">The sequence shown here is derived from an EMBL/GenBank/DDBJ whole genome shotgun (WGS) entry which is preliminary data.</text>
</comment>
<evidence type="ECO:0000256" key="1">
    <source>
        <dbReference type="SAM" id="Phobius"/>
    </source>
</evidence>
<feature type="signal peptide" evidence="2">
    <location>
        <begin position="1"/>
        <end position="26"/>
    </location>
</feature>
<proteinExistence type="predicted"/>
<dbReference type="EMBL" id="JAVEPI010000002">
    <property type="protein sequence ID" value="KAK1443305.1"/>
    <property type="molecule type" value="Genomic_DNA"/>
</dbReference>
<dbReference type="AlphaFoldDB" id="A0AAD8LSS4"/>
<sequence length="826" mass="93966">MVYKNAGSYGALLLLLMATEISGIRASEQGCQYFKIGSPEYLSVVDALEGIYIADFKFDFNHAVHEYIQKVETCMDSIELFFLVPEWMKPLPDETPIRVAIFINGNKVDNNDGGYTKLTLYCGMTNDLEIDVTLEGEDHEVVNTCYIIHIDVPYKGGINTIEVLEVTKSDGTSVYIKPTLSMAYTTHTALIGTEDNPKFNVYVECKEGLPTIGDVSPGNSATLTVKPKSLRTELLIKCGEIKDDSDEVILRETVYTVMLERSSDKDVPDPRSVISLMDDTKYTSLTKYATGRSEYSPLIVETDPDYVYVMPVKYVVDGNVKEIHSYNEDYVTIKNENLTPVVNTTEDITIYGIKGNQVRKFVLPGLPQCLSGKAYGIVISILIINAYVITLVTTLLPQIIKAYKGILFDRIPVLSEPLMYLVQNICSYGDNSTKKLCQGIVMLPNMGDNGIHVVESLTRFYIQGAVLLVVVTLLAVSKQSSQELSTYESERTHRYIPIQNLINIFAFPWSFLTACSILKPFIGASQPPNIEVYFISAHKVKGSTPMSNLGWSDVMYFYLTIPMAIFGLIALRRLYHNILMMMGTLRNSMNEKELLWVAEQDEDLDHSLNYSYYDEQEPELVDSLIQALYKNNNSGYWSYRRCHVISTQFSNTRKFAILVASIKEVDLRETFRTYEYESQYMFYEDYDELEHSDSSMDQKLPETIRVSQGMDITKPKAVVRLVPRNYAEVKIENASGGGIKRKLHSRLTSGFYLPLQIDYIKRVDPRFWENVVAKVTTKCITYYLTYRTMKLVHSLEDKQDFISLSEDPTFIQATVKQLYVSEWSYM</sequence>
<accession>A0AAD8LSS4</accession>
<keyword evidence="4" id="KW-1185">Reference proteome</keyword>
<dbReference type="Proteomes" id="UP001230268">
    <property type="component" value="Unassembled WGS sequence"/>
</dbReference>
<name>A0AAD8LSS4_BABGI</name>
<keyword evidence="2" id="KW-0732">Signal</keyword>
<evidence type="ECO:0000313" key="4">
    <source>
        <dbReference type="Proteomes" id="UP001230268"/>
    </source>
</evidence>
<feature type="transmembrane region" description="Helical" evidence="1">
    <location>
        <begin position="501"/>
        <end position="522"/>
    </location>
</feature>
<feature type="transmembrane region" description="Helical" evidence="1">
    <location>
        <begin position="555"/>
        <end position="575"/>
    </location>
</feature>
<protein>
    <submittedName>
        <fullName evidence="3">Uncharacterized protein</fullName>
    </submittedName>
</protein>
<organism evidence="3 4">
    <name type="scientific">Babesia gibsoni</name>
    <dbReference type="NCBI Taxonomy" id="33632"/>
    <lineage>
        <taxon>Eukaryota</taxon>
        <taxon>Sar</taxon>
        <taxon>Alveolata</taxon>
        <taxon>Apicomplexa</taxon>
        <taxon>Aconoidasida</taxon>
        <taxon>Piroplasmida</taxon>
        <taxon>Babesiidae</taxon>
        <taxon>Babesia</taxon>
    </lineage>
</organism>
<evidence type="ECO:0000313" key="3">
    <source>
        <dbReference type="EMBL" id="KAK1443305.1"/>
    </source>
</evidence>
<keyword evidence="1" id="KW-1133">Transmembrane helix</keyword>
<feature type="transmembrane region" description="Helical" evidence="1">
    <location>
        <begin position="374"/>
        <end position="396"/>
    </location>
</feature>